<feature type="domain" description="HSF-type DNA-binding" evidence="3">
    <location>
        <begin position="232"/>
        <end position="325"/>
    </location>
</feature>
<feature type="region of interest" description="Disordered" evidence="2">
    <location>
        <begin position="598"/>
        <end position="635"/>
    </location>
</feature>
<protein>
    <submittedName>
        <fullName evidence="4">HSF-type DNA-binding protein</fullName>
    </submittedName>
</protein>
<evidence type="ECO:0000313" key="4">
    <source>
        <dbReference type="EMBL" id="KAG7349500.1"/>
    </source>
</evidence>
<gene>
    <name evidence="4" type="ORF">IV203_012097</name>
</gene>
<dbReference type="GO" id="GO:0043565">
    <property type="term" value="F:sequence-specific DNA binding"/>
    <property type="evidence" value="ECO:0007669"/>
    <property type="project" value="InterPro"/>
</dbReference>
<keyword evidence="5" id="KW-1185">Reference proteome</keyword>
<dbReference type="AlphaFoldDB" id="A0A9K3KUM2"/>
<feature type="compositionally biased region" description="Basic residues" evidence="2">
    <location>
        <begin position="364"/>
        <end position="373"/>
    </location>
</feature>
<organism evidence="4 5">
    <name type="scientific">Nitzschia inconspicua</name>
    <dbReference type="NCBI Taxonomy" id="303405"/>
    <lineage>
        <taxon>Eukaryota</taxon>
        <taxon>Sar</taxon>
        <taxon>Stramenopiles</taxon>
        <taxon>Ochrophyta</taxon>
        <taxon>Bacillariophyta</taxon>
        <taxon>Bacillariophyceae</taxon>
        <taxon>Bacillariophycidae</taxon>
        <taxon>Bacillariales</taxon>
        <taxon>Bacillariaceae</taxon>
        <taxon>Nitzschia</taxon>
    </lineage>
</organism>
<accession>A0A9K3KUM2</accession>
<feature type="region of interest" description="Disordered" evidence="2">
    <location>
        <begin position="1"/>
        <end position="51"/>
    </location>
</feature>
<feature type="compositionally biased region" description="Polar residues" evidence="2">
    <location>
        <begin position="142"/>
        <end position="158"/>
    </location>
</feature>
<reference evidence="4" key="1">
    <citation type="journal article" date="2021" name="Sci. Rep.">
        <title>Diploid genomic architecture of Nitzschia inconspicua, an elite biomass production diatom.</title>
        <authorList>
            <person name="Oliver A."/>
            <person name="Podell S."/>
            <person name="Pinowska A."/>
            <person name="Traller J.C."/>
            <person name="Smith S.R."/>
            <person name="McClure R."/>
            <person name="Beliaev A."/>
            <person name="Bohutskyi P."/>
            <person name="Hill E.A."/>
            <person name="Rabines A."/>
            <person name="Zheng H."/>
            <person name="Allen L.Z."/>
            <person name="Kuo A."/>
            <person name="Grigoriev I.V."/>
            <person name="Allen A.E."/>
            <person name="Hazlebeck D."/>
            <person name="Allen E.E."/>
        </authorList>
    </citation>
    <scope>NUCLEOTIDE SEQUENCE</scope>
    <source>
        <strain evidence="4">Hildebrandi</strain>
    </source>
</reference>
<dbReference type="GO" id="GO:0003700">
    <property type="term" value="F:DNA-binding transcription factor activity"/>
    <property type="evidence" value="ECO:0007669"/>
    <property type="project" value="InterPro"/>
</dbReference>
<feature type="region of interest" description="Disordered" evidence="2">
    <location>
        <begin position="123"/>
        <end position="173"/>
    </location>
</feature>
<keyword evidence="1 4" id="KW-0238">DNA-binding</keyword>
<feature type="region of interest" description="Disordered" evidence="2">
    <location>
        <begin position="339"/>
        <end position="478"/>
    </location>
</feature>
<feature type="compositionally biased region" description="Polar residues" evidence="2">
    <location>
        <begin position="376"/>
        <end position="395"/>
    </location>
</feature>
<feature type="compositionally biased region" description="Polar residues" evidence="2">
    <location>
        <begin position="468"/>
        <end position="478"/>
    </location>
</feature>
<comment type="caution">
    <text evidence="4">The sequence shown here is derived from an EMBL/GenBank/DDBJ whole genome shotgun (WGS) entry which is preliminary data.</text>
</comment>
<dbReference type="Proteomes" id="UP000693970">
    <property type="component" value="Unassembled WGS sequence"/>
</dbReference>
<dbReference type="EMBL" id="JAGRRH010000019">
    <property type="protein sequence ID" value="KAG7349500.1"/>
    <property type="molecule type" value="Genomic_DNA"/>
</dbReference>
<feature type="compositionally biased region" description="Basic residues" evidence="2">
    <location>
        <begin position="451"/>
        <end position="464"/>
    </location>
</feature>
<reference evidence="4" key="2">
    <citation type="submission" date="2021-04" db="EMBL/GenBank/DDBJ databases">
        <authorList>
            <person name="Podell S."/>
        </authorList>
    </citation>
    <scope>NUCLEOTIDE SEQUENCE</scope>
    <source>
        <strain evidence="4">Hildebrandi</strain>
    </source>
</reference>
<proteinExistence type="predicted"/>
<feature type="compositionally biased region" description="Low complexity" evidence="2">
    <location>
        <begin position="415"/>
        <end position="429"/>
    </location>
</feature>
<feature type="compositionally biased region" description="Polar residues" evidence="2">
    <location>
        <begin position="73"/>
        <end position="85"/>
    </location>
</feature>
<feature type="compositionally biased region" description="Polar residues" evidence="2">
    <location>
        <begin position="625"/>
        <end position="634"/>
    </location>
</feature>
<evidence type="ECO:0000259" key="3">
    <source>
        <dbReference type="Pfam" id="PF00447"/>
    </source>
</evidence>
<evidence type="ECO:0000256" key="2">
    <source>
        <dbReference type="SAM" id="MobiDB-lite"/>
    </source>
</evidence>
<sequence length="669" mass="72684">MRPPPPSVPSRSQQQQQISPPLFVPTTTSATSTPSVTHSTGIEAATGSDRSMRQAKIVAIASMSESNQAKALVTTVATPAKPSSSNKDDGTSAVQHDTKTVFATPASMQESVLLNLSNKMTLTSTNQRPKRNIVKKDVFSPGFSTSSPTMANRTSSRVTPPPKKVSSKVVPPPPELSCPKILATLNLTGETTSQDASTNASTSTRSTRTASVTKIHSLKVLSSISLDHRSSFIVRLFAMVHHSHITSPDVCRWIHDGTAVEVHSKHVGLGTLLSYFFQHSKFLSLQRQMNNYGFLNLLSDSPRKKKNGDYTGRCVYAHAYFREESDPEELSDLIRYQGSKSPAGKADIPTPNKKSPPTPNRTTSGRHTKKLRTLNRVPQSKATPSTSTIDSSETRNVNKRKEKDRGISPQRPCKKVSSPKVSPSQTVPVAASQSSTRQYSKEEVFTNNPSIRKRAKKSGVRSSKKFSSESTDQTFKTASPGYNFSRFGPYTSSILETPLKCKSFHALMNLPFPTPIDIKEHRKCTETQSVFSPENMAMLSNLLLTPPSQQFFGGGMFTTNTPSLPRTSSSKSSPDGVRVLFHAAQAVEYSPIKILPKGQLESPSSTTTTTTTTVPAGANMAPHNTPDTTTSSKMASAEPSPIMSMVNMDLSSFRQAMEALHESMEIDSA</sequence>
<feature type="compositionally biased region" description="Low complexity" evidence="2">
    <location>
        <begin position="9"/>
        <end position="40"/>
    </location>
</feature>
<feature type="region of interest" description="Disordered" evidence="2">
    <location>
        <begin position="73"/>
        <end position="94"/>
    </location>
</feature>
<evidence type="ECO:0000256" key="1">
    <source>
        <dbReference type="ARBA" id="ARBA00023125"/>
    </source>
</evidence>
<evidence type="ECO:0000313" key="5">
    <source>
        <dbReference type="Proteomes" id="UP000693970"/>
    </source>
</evidence>
<dbReference type="Pfam" id="PF00447">
    <property type="entry name" value="HSF_DNA-bind"/>
    <property type="match status" value="1"/>
</dbReference>
<name>A0A9K3KUM2_9STRA</name>
<dbReference type="InterPro" id="IPR000232">
    <property type="entry name" value="HSF_DNA-bd"/>
</dbReference>